<reference evidence="2 3" key="1">
    <citation type="journal article" date="2018" name="Mol. Biol. Evol.">
        <title>Broad Genomic Sampling Reveals a Smut Pathogenic Ancestry of the Fungal Clade Ustilaginomycotina.</title>
        <authorList>
            <person name="Kijpornyongpan T."/>
            <person name="Mondo S.J."/>
            <person name="Barry K."/>
            <person name="Sandor L."/>
            <person name="Lee J."/>
            <person name="Lipzen A."/>
            <person name="Pangilinan J."/>
            <person name="LaButti K."/>
            <person name="Hainaut M."/>
            <person name="Henrissat B."/>
            <person name="Grigoriev I.V."/>
            <person name="Spatafora J.W."/>
            <person name="Aime M.C."/>
        </authorList>
    </citation>
    <scope>NUCLEOTIDE SEQUENCE [LARGE SCALE GENOMIC DNA]</scope>
    <source>
        <strain evidence="2 3">MCA 5214</strain>
    </source>
</reference>
<evidence type="ECO:0000313" key="3">
    <source>
        <dbReference type="Proteomes" id="UP000245884"/>
    </source>
</evidence>
<keyword evidence="3" id="KW-1185">Reference proteome</keyword>
<dbReference type="Proteomes" id="UP000245884">
    <property type="component" value="Unassembled WGS sequence"/>
</dbReference>
<evidence type="ECO:0000313" key="2">
    <source>
        <dbReference type="EMBL" id="PWN26482.1"/>
    </source>
</evidence>
<dbReference type="EMBL" id="KZ819671">
    <property type="protein sequence ID" value="PWN26482.1"/>
    <property type="molecule type" value="Genomic_DNA"/>
</dbReference>
<feature type="coiled-coil region" evidence="1">
    <location>
        <begin position="258"/>
        <end position="285"/>
    </location>
</feature>
<keyword evidence="1" id="KW-0175">Coiled coil</keyword>
<name>A0A316UMG5_9BASI</name>
<protein>
    <recommendedName>
        <fullName evidence="4">Endonuclease/exonuclease/phosphatase domain-containing protein</fullName>
    </recommendedName>
</protein>
<evidence type="ECO:0008006" key="4">
    <source>
        <dbReference type="Google" id="ProtNLM"/>
    </source>
</evidence>
<organism evidence="2 3">
    <name type="scientific">Jaminaea rosea</name>
    <dbReference type="NCBI Taxonomy" id="1569628"/>
    <lineage>
        <taxon>Eukaryota</taxon>
        <taxon>Fungi</taxon>
        <taxon>Dikarya</taxon>
        <taxon>Basidiomycota</taxon>
        <taxon>Ustilaginomycotina</taxon>
        <taxon>Exobasidiomycetes</taxon>
        <taxon>Microstromatales</taxon>
        <taxon>Microstromatales incertae sedis</taxon>
        <taxon>Jaminaea</taxon>
    </lineage>
</organism>
<sequence>MPSICHASICHASISMISHRAHHPWRRAPLRDDAAHGYPSAICLRGAFVAGKSKKCPLSAARLTRPPWQHSASRPGTPLRSRNNVVGENLLTCATESDILFIQEARMKPVRRLDARKPREDRYGTLERRDFSGVLDWVCGVLFQPANHQQARISVHYPHNLSQTPGWQGNSNHLSRIQDTAGSAIIIGADWNMPPSRHLESVDLGGWTSDGNVTGRRMTAVGYRPQQQATDTVQRWVELHQRVGHLAYFAKLPVGAAHKRAADEVQALQARVSQLKLARDDKLREPRRLVPQILNAETAFYDRTVMKLNSRQRKVLHK</sequence>
<dbReference type="GeneID" id="37030188"/>
<evidence type="ECO:0000256" key="1">
    <source>
        <dbReference type="SAM" id="Coils"/>
    </source>
</evidence>
<dbReference type="AlphaFoldDB" id="A0A316UMG5"/>
<proteinExistence type="predicted"/>
<dbReference type="RefSeq" id="XP_025361094.1">
    <property type="nucleotide sequence ID" value="XM_025508365.1"/>
</dbReference>
<gene>
    <name evidence="2" type="ORF">BDZ90DRAFT_261295</name>
</gene>
<accession>A0A316UMG5</accession>